<accession>A0A2P6N4E8</accession>
<feature type="repeat" description="ANK" evidence="3">
    <location>
        <begin position="39"/>
        <end position="71"/>
    </location>
</feature>
<keyword evidence="5" id="KW-1185">Reference proteome</keyword>
<comment type="caution">
    <text evidence="4">The sequence shown here is derived from an EMBL/GenBank/DDBJ whole genome shotgun (WGS) entry which is preliminary data.</text>
</comment>
<feature type="repeat" description="ANK" evidence="3">
    <location>
        <begin position="105"/>
        <end position="137"/>
    </location>
</feature>
<dbReference type="Gene3D" id="1.25.40.20">
    <property type="entry name" value="Ankyrin repeat-containing domain"/>
    <property type="match status" value="2"/>
</dbReference>
<protein>
    <submittedName>
        <fullName evidence="4">Ankyrin repeat-containing protein</fullName>
    </submittedName>
</protein>
<dbReference type="OrthoDB" id="10257076at2759"/>
<dbReference type="STRING" id="1890364.A0A2P6N4E8"/>
<dbReference type="Proteomes" id="UP000241769">
    <property type="component" value="Unassembled WGS sequence"/>
</dbReference>
<name>A0A2P6N4E8_9EUKA</name>
<dbReference type="SUPFAM" id="SSF48403">
    <property type="entry name" value="Ankyrin repeat"/>
    <property type="match status" value="1"/>
</dbReference>
<dbReference type="FunCoup" id="A0A2P6N4E8">
    <property type="interactions" value="28"/>
</dbReference>
<feature type="repeat" description="ANK" evidence="3">
    <location>
        <begin position="72"/>
        <end position="104"/>
    </location>
</feature>
<reference evidence="4 5" key="1">
    <citation type="journal article" date="2018" name="Genome Biol. Evol.">
        <title>Multiple Roots of Fruiting Body Formation in Amoebozoa.</title>
        <authorList>
            <person name="Hillmann F."/>
            <person name="Forbes G."/>
            <person name="Novohradska S."/>
            <person name="Ferling I."/>
            <person name="Riege K."/>
            <person name="Groth M."/>
            <person name="Westermann M."/>
            <person name="Marz M."/>
            <person name="Spaller T."/>
            <person name="Winckler T."/>
            <person name="Schaap P."/>
            <person name="Glockner G."/>
        </authorList>
    </citation>
    <scope>NUCLEOTIDE SEQUENCE [LARGE SCALE GENOMIC DNA]</scope>
    <source>
        <strain evidence="4 5">Jena</strain>
    </source>
</reference>
<keyword evidence="1" id="KW-0677">Repeat</keyword>
<dbReference type="Pfam" id="PF12796">
    <property type="entry name" value="Ank_2"/>
    <property type="match status" value="2"/>
</dbReference>
<evidence type="ECO:0000256" key="3">
    <source>
        <dbReference type="PROSITE-ProRule" id="PRU00023"/>
    </source>
</evidence>
<dbReference type="PROSITE" id="PS50088">
    <property type="entry name" value="ANK_REPEAT"/>
    <property type="match status" value="4"/>
</dbReference>
<keyword evidence="2 3" id="KW-0040">ANK repeat</keyword>
<dbReference type="SMART" id="SM00248">
    <property type="entry name" value="ANK"/>
    <property type="match status" value="5"/>
</dbReference>
<dbReference type="InterPro" id="IPR002110">
    <property type="entry name" value="Ankyrin_rpt"/>
</dbReference>
<organism evidence="4 5">
    <name type="scientific">Planoprotostelium fungivorum</name>
    <dbReference type="NCBI Taxonomy" id="1890364"/>
    <lineage>
        <taxon>Eukaryota</taxon>
        <taxon>Amoebozoa</taxon>
        <taxon>Evosea</taxon>
        <taxon>Variosea</taxon>
        <taxon>Cavosteliida</taxon>
        <taxon>Cavosteliaceae</taxon>
        <taxon>Planoprotostelium</taxon>
    </lineage>
</organism>
<gene>
    <name evidence="4" type="ORF">PROFUN_00984</name>
</gene>
<evidence type="ECO:0000256" key="2">
    <source>
        <dbReference type="ARBA" id="ARBA00023043"/>
    </source>
</evidence>
<proteinExistence type="predicted"/>
<sequence>MATEKSYKDIWEAAREGGLLEVQSFIDVKGIEVDGIDPDRRTALHWAAAGGHNEIVKYLLSRGAARDPVDEDGWSPLMSAVSASKEDVVDTLLEAEVDVNRSNDTKNCIIHYAASKGNLDIFKKIMKKGAKASPTDKYGNTALHRACGNVIMKESDRLEMVKLLLSKTSPNKKNNRSETPLHIAVVEDNRAVALLLVNEGADVLIEGEDEKNSLELARFDFRDELLECARRKDRAQ</sequence>
<feature type="repeat" description="ANK" evidence="3">
    <location>
        <begin position="176"/>
        <end position="208"/>
    </location>
</feature>
<evidence type="ECO:0000313" key="5">
    <source>
        <dbReference type="Proteomes" id="UP000241769"/>
    </source>
</evidence>
<dbReference type="EMBL" id="MDYQ01000207">
    <property type="protein sequence ID" value="PRP78811.1"/>
    <property type="molecule type" value="Genomic_DNA"/>
</dbReference>
<evidence type="ECO:0000256" key="1">
    <source>
        <dbReference type="ARBA" id="ARBA00022737"/>
    </source>
</evidence>
<dbReference type="PROSITE" id="PS50297">
    <property type="entry name" value="ANK_REP_REGION"/>
    <property type="match status" value="3"/>
</dbReference>
<dbReference type="PANTHER" id="PTHR24126:SF14">
    <property type="entry name" value="ANK_REP_REGION DOMAIN-CONTAINING PROTEIN"/>
    <property type="match status" value="1"/>
</dbReference>
<dbReference type="InParanoid" id="A0A2P6N4E8"/>
<dbReference type="PANTHER" id="PTHR24126">
    <property type="entry name" value="ANKYRIN REPEAT, PH AND SEC7 DOMAIN CONTAINING PROTEIN SECG-RELATED"/>
    <property type="match status" value="1"/>
</dbReference>
<dbReference type="InterPro" id="IPR036770">
    <property type="entry name" value="Ankyrin_rpt-contain_sf"/>
</dbReference>
<evidence type="ECO:0000313" key="4">
    <source>
        <dbReference type="EMBL" id="PRP78811.1"/>
    </source>
</evidence>
<dbReference type="AlphaFoldDB" id="A0A2P6N4E8"/>